<dbReference type="eggNOG" id="COG2866">
    <property type="taxonomic scope" value="Bacteria"/>
</dbReference>
<feature type="chain" id="PRO_5003624150" evidence="3">
    <location>
        <begin position="21"/>
        <end position="413"/>
    </location>
</feature>
<evidence type="ECO:0000313" key="6">
    <source>
        <dbReference type="Proteomes" id="UP000007394"/>
    </source>
</evidence>
<dbReference type="HOGENOM" id="CLU_665289_0_0_10"/>
<dbReference type="GO" id="GO:0004181">
    <property type="term" value="F:metallocarboxypeptidase activity"/>
    <property type="evidence" value="ECO:0007669"/>
    <property type="project" value="InterPro"/>
</dbReference>
<protein>
    <submittedName>
        <fullName evidence="5">Putative carboxypeptidase</fullName>
    </submittedName>
</protein>
<dbReference type="PANTHER" id="PTHR12756:SF11">
    <property type="entry name" value="CYTOSOLIC CARBOXYPEPTIDASE 1"/>
    <property type="match status" value="1"/>
</dbReference>
<dbReference type="GO" id="GO:0008270">
    <property type="term" value="F:zinc ion binding"/>
    <property type="evidence" value="ECO:0007669"/>
    <property type="project" value="InterPro"/>
</dbReference>
<dbReference type="PROSITE" id="PS52035">
    <property type="entry name" value="PEPTIDASE_M14"/>
    <property type="match status" value="1"/>
</dbReference>
<sequence length="413" mass="47687">MKKLLTIHLMFFFFSSFLYSQDLQLVDGNFIKMDKCGFLPESESQVNPTENWGYSYDSLLTDLEIWRQNSYVKVDSIGLSVQGRPLWQLTITSDPNNIAGKRTVYIHARTHPQETEGFWVTKEIIKILLTENSFAQTVRENCVFYIVPMYNPDGVELGYPRRNANNVDLESNWFTFPNEPEVAGLKARFTELMASPNPIEVELNMHSSSLCKRYFVYHDSAGTSPQFAVMQQQFIERVRSYYPTGIEPWNYYVSWTGGNPMKYPESWFWYYHGESVMALTYEDMYQCAGTGNFDLTANAILRGVMDYLNIPTEVELSDNLIPSEFTLEQNYPNPFNPTTKIRYSIPNVGTGLALSTLKVYDILGNEVVTLVNEEKPAGYYEVEFNATELSSGVYFYRLQSDNFTQTKKMILMR</sequence>
<dbReference type="GO" id="GO:0006508">
    <property type="term" value="P:proteolysis"/>
    <property type="evidence" value="ECO:0007669"/>
    <property type="project" value="InterPro"/>
</dbReference>
<evidence type="ECO:0000313" key="5">
    <source>
        <dbReference type="EMBL" id="AFH50661.1"/>
    </source>
</evidence>
<evidence type="ECO:0000256" key="3">
    <source>
        <dbReference type="SAM" id="SignalP"/>
    </source>
</evidence>
<keyword evidence="5" id="KW-0645">Protease</keyword>
<comment type="cofactor">
    <cofactor evidence="1">
        <name>Zn(2+)</name>
        <dbReference type="ChEBI" id="CHEBI:29105"/>
    </cofactor>
</comment>
<name>I0ANV4_IGNAJ</name>
<dbReference type="STRING" id="945713.IALB_2958"/>
<dbReference type="InterPro" id="IPR050821">
    <property type="entry name" value="Cytosolic_carboxypeptidase"/>
</dbReference>
<dbReference type="Proteomes" id="UP000007394">
    <property type="component" value="Chromosome"/>
</dbReference>
<keyword evidence="3" id="KW-0732">Signal</keyword>
<dbReference type="NCBIfam" id="TIGR04183">
    <property type="entry name" value="Por_Secre_tail"/>
    <property type="match status" value="1"/>
</dbReference>
<dbReference type="SUPFAM" id="SSF53187">
    <property type="entry name" value="Zn-dependent exopeptidases"/>
    <property type="match status" value="1"/>
</dbReference>
<dbReference type="Pfam" id="PF18962">
    <property type="entry name" value="Por_Secre_tail"/>
    <property type="match status" value="1"/>
</dbReference>
<dbReference type="InterPro" id="IPR000834">
    <property type="entry name" value="Peptidase_M14"/>
</dbReference>
<feature type="signal peptide" evidence="3">
    <location>
        <begin position="1"/>
        <end position="20"/>
    </location>
</feature>
<evidence type="ECO:0000256" key="2">
    <source>
        <dbReference type="PROSITE-ProRule" id="PRU01379"/>
    </source>
</evidence>
<dbReference type="Gene3D" id="2.60.40.4070">
    <property type="match status" value="1"/>
</dbReference>
<dbReference type="Pfam" id="PF00246">
    <property type="entry name" value="Peptidase_M14"/>
    <property type="match status" value="1"/>
</dbReference>
<comment type="caution">
    <text evidence="2">Lacks conserved residue(s) required for the propagation of feature annotation.</text>
</comment>
<keyword evidence="5" id="KW-0121">Carboxypeptidase</keyword>
<keyword evidence="6" id="KW-1185">Reference proteome</keyword>
<evidence type="ECO:0000259" key="4">
    <source>
        <dbReference type="PROSITE" id="PS52035"/>
    </source>
</evidence>
<dbReference type="RefSeq" id="WP_014561799.1">
    <property type="nucleotide sequence ID" value="NC_017464.1"/>
</dbReference>
<dbReference type="Gene3D" id="3.40.630.10">
    <property type="entry name" value="Zn peptidases"/>
    <property type="match status" value="1"/>
</dbReference>
<keyword evidence="5" id="KW-0378">Hydrolase</keyword>
<comment type="similarity">
    <text evidence="2">Belongs to the peptidase M14 family.</text>
</comment>
<reference evidence="5 6" key="1">
    <citation type="journal article" date="2012" name="Front. Microbiol.">
        <title>Complete genome of Ignavibacterium album, a metabolically versatile, flagellated, facultative anaerobe from the phylum Chlorobi.</title>
        <authorList>
            <person name="Liu Z."/>
            <person name="Frigaard N.-U."/>
            <person name="Vogl K."/>
            <person name="Iino T."/>
            <person name="Ohkuma M."/>
            <person name="Overmann J."/>
            <person name="Bryant D.A."/>
        </authorList>
    </citation>
    <scope>NUCLEOTIDE SEQUENCE [LARGE SCALE GENOMIC DNA]</scope>
    <source>
        <strain evidence="6">DSM 19864 / JCM 16511 / NBRC 101810 / Mat9-16</strain>
    </source>
</reference>
<dbReference type="PANTHER" id="PTHR12756">
    <property type="entry name" value="CYTOSOLIC CARBOXYPEPTIDASE"/>
    <property type="match status" value="1"/>
</dbReference>
<evidence type="ECO:0000256" key="1">
    <source>
        <dbReference type="ARBA" id="ARBA00001947"/>
    </source>
</evidence>
<proteinExistence type="inferred from homology"/>
<dbReference type="OrthoDB" id="1119199at2"/>
<dbReference type="InterPro" id="IPR026444">
    <property type="entry name" value="Secre_tail"/>
</dbReference>
<accession>I0ANV4</accession>
<feature type="domain" description="Peptidase M14" evidence="4">
    <location>
        <begin position="45"/>
        <end position="311"/>
    </location>
</feature>
<dbReference type="EMBL" id="CP003418">
    <property type="protein sequence ID" value="AFH50661.1"/>
    <property type="molecule type" value="Genomic_DNA"/>
</dbReference>
<gene>
    <name evidence="5" type="ordered locus">IALB_2958</name>
</gene>
<organism evidence="5 6">
    <name type="scientific">Ignavibacterium album (strain DSM 19864 / JCM 16511 / NBRC 101810 / Mat9-16)</name>
    <dbReference type="NCBI Taxonomy" id="945713"/>
    <lineage>
        <taxon>Bacteria</taxon>
        <taxon>Pseudomonadati</taxon>
        <taxon>Ignavibacteriota</taxon>
        <taxon>Ignavibacteria</taxon>
        <taxon>Ignavibacteriales</taxon>
        <taxon>Ignavibacteriaceae</taxon>
        <taxon>Ignavibacterium</taxon>
    </lineage>
</organism>
<dbReference type="AlphaFoldDB" id="I0ANV4"/>
<dbReference type="KEGG" id="ial:IALB_2958"/>